<dbReference type="Proteomes" id="UP000006727">
    <property type="component" value="Chromosome 10"/>
</dbReference>
<feature type="repeat" description="PPR" evidence="2">
    <location>
        <begin position="471"/>
        <end position="505"/>
    </location>
</feature>
<feature type="repeat" description="PPR" evidence="2">
    <location>
        <begin position="134"/>
        <end position="168"/>
    </location>
</feature>
<evidence type="ECO:0000259" key="3">
    <source>
        <dbReference type="Pfam" id="PF17177"/>
    </source>
</evidence>
<dbReference type="Pfam" id="PF01535">
    <property type="entry name" value="PPR"/>
    <property type="match status" value="1"/>
</dbReference>
<feature type="repeat" description="PPR" evidence="2">
    <location>
        <begin position="401"/>
        <end position="435"/>
    </location>
</feature>
<feature type="repeat" description="PPR" evidence="2">
    <location>
        <begin position="576"/>
        <end position="610"/>
    </location>
</feature>
<evidence type="ECO:0000313" key="5">
    <source>
        <dbReference type="EnsemblPlants" id="Pp3c10_3690V3.1"/>
    </source>
</evidence>
<dbReference type="GeneID" id="112288079"/>
<reference evidence="5" key="3">
    <citation type="submission" date="2020-12" db="UniProtKB">
        <authorList>
            <consortium name="EnsemblPlants"/>
        </authorList>
    </citation>
    <scope>IDENTIFICATION</scope>
</reference>
<accession>A9S6C0</accession>
<dbReference type="eggNOG" id="KOG4197">
    <property type="taxonomic scope" value="Eukaryota"/>
</dbReference>
<dbReference type="EMBL" id="ABEU02000010">
    <property type="protein sequence ID" value="PNR46260.1"/>
    <property type="molecule type" value="Genomic_DNA"/>
</dbReference>
<dbReference type="FunCoup" id="A9S6C0">
    <property type="interactions" value="918"/>
</dbReference>
<dbReference type="SUPFAM" id="SSF81901">
    <property type="entry name" value="HCP-like"/>
    <property type="match status" value="1"/>
</dbReference>
<sequence length="892" mass="99734">MMMMRGVLLQRALRTASVCDRALIFTSAVHQSCPAVEELATSESGHVEELQSGPTGLNDMNRQCMDSRYAVRGTTRHGTPGRTRAQSKPASELIQDPRIMMLFKLVRERKFKELQAAHEQMMKEEAESDETGLDVYFYSRLMTQCVRHAGNETALPVFELMTEAGVTPNVVPYTIVIRALMDLADNEKAHHSGQQGLNEVAKSETLASKAVELLHEMRGRGIRPNELTYKPIMSWLPARKRDAQFQELKNLMAEDGVAFDGVFKFYEIRLALKVGDLKKAERLYIAAKKENAKIASSLDAFFLSAFAQEDRVEELIELLPKVLPVMNSDKGTASAFQCLGRHGKHQAAMKCLTSLKKSGGSSEQLNCSFVSYILGSSKAKKLEETLGLWRDVEEQCRINAPPEVFNILIDSCCKHGHVSWGLDLLDEMQQRGTKLSPYAFNPFICDFARWGMYEEAFEMKAAMGRLGVQPSVVTYSTLVNCCVKLGDMEQAYNLLAEMKQVGIQPNAHCYNPLIMGFGSQARLDRALEVLREMLSAGVQPDSYTYSMLIFACSMVRNEDKAVELFEEMLQRGVQPNAGIYSAMASVFARCGKLERSIEMVKEIERRGEVVGTKAKSAILAGLSLAGRLGEALALYGALKREGAFPEAYAAGILLVAVGKAGDLDRMFNIFEDCRKENLWTKLTYQQRAEFLNVRCINVVLGCIRHNQLGRALEFLRKVKDENIADVAVLFDKIFLHISNGGRDANEMCWLDVDDGFAVVAAMRELGLSPSRMALEALLDGCASMNDSEQAQRVVSEMEKEGLALNVFSQIRLFRAYVAAEDEEKAIELLQQIDPYDWQDVHVQFILQQTLQPHLEAAQDSPEAAQAPETLPGVRQKLAELIDLYPYRQFMDD</sequence>
<dbReference type="Gramene" id="Pp3c10_3690V3.1">
    <property type="protein sequence ID" value="Pp3c10_3690V3.1"/>
    <property type="gene ID" value="Pp3c10_3690"/>
</dbReference>
<evidence type="ECO:0000256" key="2">
    <source>
        <dbReference type="PROSITE-ProRule" id="PRU00708"/>
    </source>
</evidence>
<protein>
    <recommendedName>
        <fullName evidence="3">PROP1-like PPR domain-containing protein</fullName>
    </recommendedName>
</protein>
<name>A9S6C0_PHYPA</name>
<dbReference type="PaxDb" id="3218-PP1S51_226V6.1"/>
<feature type="repeat" description="PPR" evidence="2">
    <location>
        <begin position="436"/>
        <end position="470"/>
    </location>
</feature>
<dbReference type="AlphaFoldDB" id="A9S6C0"/>
<keyword evidence="6" id="KW-1185">Reference proteome</keyword>
<dbReference type="PROSITE" id="PS51375">
    <property type="entry name" value="PPR"/>
    <property type="match status" value="7"/>
</dbReference>
<feature type="repeat" description="PPR" evidence="2">
    <location>
        <begin position="541"/>
        <end position="575"/>
    </location>
</feature>
<keyword evidence="1" id="KW-0677">Repeat</keyword>
<dbReference type="InterPro" id="IPR011990">
    <property type="entry name" value="TPR-like_helical_dom_sf"/>
</dbReference>
<evidence type="ECO:0000313" key="6">
    <source>
        <dbReference type="Proteomes" id="UP000006727"/>
    </source>
</evidence>
<dbReference type="NCBIfam" id="TIGR00756">
    <property type="entry name" value="PPR"/>
    <property type="match status" value="4"/>
</dbReference>
<dbReference type="Gene3D" id="1.25.40.10">
    <property type="entry name" value="Tetratricopeptide repeat domain"/>
    <property type="match status" value="5"/>
</dbReference>
<feature type="domain" description="PROP1-like PPR" evidence="3">
    <location>
        <begin position="701"/>
        <end position="831"/>
    </location>
</feature>
<dbReference type="Pfam" id="PF17177">
    <property type="entry name" value="PPR_long"/>
    <property type="match status" value="2"/>
</dbReference>
<dbReference type="KEGG" id="ppp:112288079"/>
<gene>
    <name evidence="5" type="primary">LOC112288079</name>
    <name evidence="4" type="ORF">PHYPA_013379</name>
</gene>
<proteinExistence type="predicted"/>
<feature type="domain" description="PROP1-like PPR" evidence="3">
    <location>
        <begin position="400"/>
        <end position="555"/>
    </location>
</feature>
<dbReference type="PANTHER" id="PTHR47262:SF1">
    <property type="entry name" value="OS02G0132600 PROTEIN"/>
    <property type="match status" value="1"/>
</dbReference>
<dbReference type="EnsemblPlants" id="Pp3c10_3690V3.3">
    <property type="protein sequence ID" value="Pp3c10_3690V3.3"/>
    <property type="gene ID" value="Pp3c10_3690"/>
</dbReference>
<dbReference type="PANTHER" id="PTHR47262">
    <property type="entry name" value="OS02G0132600 PROTEIN"/>
    <property type="match status" value="1"/>
</dbReference>
<dbReference type="RefSeq" id="XP_024387679.1">
    <property type="nucleotide sequence ID" value="XM_024531911.2"/>
</dbReference>
<dbReference type="Gramene" id="Pp3c10_3690V3.3">
    <property type="protein sequence ID" value="Pp3c10_3690V3.3"/>
    <property type="gene ID" value="Pp3c10_3690"/>
</dbReference>
<reference evidence="4 6" key="2">
    <citation type="journal article" date="2018" name="Plant J.">
        <title>The Physcomitrella patens chromosome-scale assembly reveals moss genome structure and evolution.</title>
        <authorList>
            <person name="Lang D."/>
            <person name="Ullrich K.K."/>
            <person name="Murat F."/>
            <person name="Fuchs J."/>
            <person name="Jenkins J."/>
            <person name="Haas F.B."/>
            <person name="Piednoel M."/>
            <person name="Gundlach H."/>
            <person name="Van Bel M."/>
            <person name="Meyberg R."/>
            <person name="Vives C."/>
            <person name="Morata J."/>
            <person name="Symeonidi A."/>
            <person name="Hiss M."/>
            <person name="Muchero W."/>
            <person name="Kamisugi Y."/>
            <person name="Saleh O."/>
            <person name="Blanc G."/>
            <person name="Decker E.L."/>
            <person name="van Gessel N."/>
            <person name="Grimwood J."/>
            <person name="Hayes R.D."/>
            <person name="Graham S.W."/>
            <person name="Gunter L.E."/>
            <person name="McDaniel S.F."/>
            <person name="Hoernstein S.N.W."/>
            <person name="Larsson A."/>
            <person name="Li F.W."/>
            <person name="Perroud P.F."/>
            <person name="Phillips J."/>
            <person name="Ranjan P."/>
            <person name="Rokshar D.S."/>
            <person name="Rothfels C.J."/>
            <person name="Schneider L."/>
            <person name="Shu S."/>
            <person name="Stevenson D.W."/>
            <person name="Thummler F."/>
            <person name="Tillich M."/>
            <person name="Villarreal Aguilar J.C."/>
            <person name="Widiez T."/>
            <person name="Wong G.K."/>
            <person name="Wymore A."/>
            <person name="Zhang Y."/>
            <person name="Zimmer A.D."/>
            <person name="Quatrano R.S."/>
            <person name="Mayer K.F.X."/>
            <person name="Goodstein D."/>
            <person name="Casacuberta J.M."/>
            <person name="Vandepoele K."/>
            <person name="Reski R."/>
            <person name="Cuming A.C."/>
            <person name="Tuskan G.A."/>
            <person name="Maumus F."/>
            <person name="Salse J."/>
            <person name="Schmutz J."/>
            <person name="Rensing S.A."/>
        </authorList>
    </citation>
    <scope>NUCLEOTIDE SEQUENCE [LARGE SCALE GENOMIC DNA]</scope>
    <source>
        <strain evidence="5 6">cv. Gransden 2004</strain>
    </source>
</reference>
<reference evidence="4 6" key="1">
    <citation type="journal article" date="2008" name="Science">
        <title>The Physcomitrella genome reveals evolutionary insights into the conquest of land by plants.</title>
        <authorList>
            <person name="Rensing S."/>
            <person name="Lang D."/>
            <person name="Zimmer A."/>
            <person name="Terry A."/>
            <person name="Salamov A."/>
            <person name="Shapiro H."/>
            <person name="Nishiyama T."/>
            <person name="Perroud P.-F."/>
            <person name="Lindquist E."/>
            <person name="Kamisugi Y."/>
            <person name="Tanahashi T."/>
            <person name="Sakakibara K."/>
            <person name="Fujita T."/>
            <person name="Oishi K."/>
            <person name="Shin-I T."/>
            <person name="Kuroki Y."/>
            <person name="Toyoda A."/>
            <person name="Suzuki Y."/>
            <person name="Hashimoto A."/>
            <person name="Yamaguchi K."/>
            <person name="Sugano A."/>
            <person name="Kohara Y."/>
            <person name="Fujiyama A."/>
            <person name="Anterola A."/>
            <person name="Aoki S."/>
            <person name="Ashton N."/>
            <person name="Barbazuk W.B."/>
            <person name="Barker E."/>
            <person name="Bennetzen J."/>
            <person name="Bezanilla M."/>
            <person name="Blankenship R."/>
            <person name="Cho S.H."/>
            <person name="Dutcher S."/>
            <person name="Estelle M."/>
            <person name="Fawcett J.A."/>
            <person name="Gundlach H."/>
            <person name="Hanada K."/>
            <person name="Heyl A."/>
            <person name="Hicks K.A."/>
            <person name="Hugh J."/>
            <person name="Lohr M."/>
            <person name="Mayer K."/>
            <person name="Melkozernov A."/>
            <person name="Murata T."/>
            <person name="Nelson D."/>
            <person name="Pils B."/>
            <person name="Prigge M."/>
            <person name="Reiss B."/>
            <person name="Renner T."/>
            <person name="Rombauts S."/>
            <person name="Rushton P."/>
            <person name="Sanderfoot A."/>
            <person name="Schween G."/>
            <person name="Shiu S.-H."/>
            <person name="Stueber K."/>
            <person name="Theodoulou F.L."/>
            <person name="Tu H."/>
            <person name="Van de Peer Y."/>
            <person name="Verrier P.J."/>
            <person name="Waters E."/>
            <person name="Wood A."/>
            <person name="Yang L."/>
            <person name="Cove D."/>
            <person name="Cuming A."/>
            <person name="Hasebe M."/>
            <person name="Lucas S."/>
            <person name="Mishler D.B."/>
            <person name="Reski R."/>
            <person name="Grigoriev I."/>
            <person name="Quatrano R.S."/>
            <person name="Boore J.L."/>
        </authorList>
    </citation>
    <scope>NUCLEOTIDE SEQUENCE [LARGE SCALE GENOMIC DNA]</scope>
    <source>
        <strain evidence="5 6">cv. Gransden 2004</strain>
    </source>
</reference>
<dbReference type="InterPro" id="IPR002885">
    <property type="entry name" value="PPR_rpt"/>
</dbReference>
<evidence type="ECO:0000256" key="1">
    <source>
        <dbReference type="ARBA" id="ARBA00022737"/>
    </source>
</evidence>
<dbReference type="OrthoDB" id="767661at2759"/>
<evidence type="ECO:0000313" key="4">
    <source>
        <dbReference type="EMBL" id="PNR46260.1"/>
    </source>
</evidence>
<dbReference type="InterPro" id="IPR033443">
    <property type="entry name" value="PROP1-like_PPR_dom"/>
</dbReference>
<dbReference type="Pfam" id="PF13812">
    <property type="entry name" value="PPR_3"/>
    <property type="match status" value="1"/>
</dbReference>
<dbReference type="EnsemblPlants" id="Pp3c10_3690V3.1">
    <property type="protein sequence ID" value="Pp3c10_3690V3.1"/>
    <property type="gene ID" value="Pp3c10_3690"/>
</dbReference>
<organism evidence="4">
    <name type="scientific">Physcomitrium patens</name>
    <name type="common">Spreading-leaved earth moss</name>
    <name type="synonym">Physcomitrella patens</name>
    <dbReference type="NCBI Taxonomy" id="3218"/>
    <lineage>
        <taxon>Eukaryota</taxon>
        <taxon>Viridiplantae</taxon>
        <taxon>Streptophyta</taxon>
        <taxon>Embryophyta</taxon>
        <taxon>Bryophyta</taxon>
        <taxon>Bryophytina</taxon>
        <taxon>Bryopsida</taxon>
        <taxon>Funariidae</taxon>
        <taxon>Funariales</taxon>
        <taxon>Funariaceae</taxon>
        <taxon>Physcomitrium</taxon>
    </lineage>
</organism>
<feature type="repeat" description="PPR" evidence="2">
    <location>
        <begin position="506"/>
        <end position="540"/>
    </location>
</feature>